<reference evidence="11 12" key="1">
    <citation type="submission" date="2019-07" db="EMBL/GenBank/DDBJ databases">
        <title>Whole genome shotgun sequence of Skermanella aerolata NBRC 106429.</title>
        <authorList>
            <person name="Hosoyama A."/>
            <person name="Uohara A."/>
            <person name="Ohji S."/>
            <person name="Ichikawa N."/>
        </authorList>
    </citation>
    <scope>NUCLEOTIDE SEQUENCE [LARGE SCALE GENOMIC DNA]</scope>
    <source>
        <strain evidence="11 12">NBRC 106429</strain>
    </source>
</reference>
<dbReference type="RefSeq" id="WP_044434012.1">
    <property type="nucleotide sequence ID" value="NZ_BJYZ01000005.1"/>
</dbReference>
<dbReference type="InterPro" id="IPR032816">
    <property type="entry name" value="VTT_dom"/>
</dbReference>
<evidence type="ECO:0000256" key="5">
    <source>
        <dbReference type="ARBA" id="ARBA00022737"/>
    </source>
</evidence>
<comment type="caution">
    <text evidence="11">The sequence shown here is derived from an EMBL/GenBank/DDBJ whole genome shotgun (WGS) entry which is preliminary data.</text>
</comment>
<keyword evidence="6" id="KW-0378">Hydrolase</keyword>
<comment type="subcellular location">
    <subcellularLocation>
        <location evidence="2">Secreted</location>
    </subcellularLocation>
</comment>
<feature type="transmembrane region" description="Helical" evidence="9">
    <location>
        <begin position="697"/>
        <end position="717"/>
    </location>
</feature>
<keyword evidence="9" id="KW-1133">Transmembrane helix</keyword>
<evidence type="ECO:0000256" key="6">
    <source>
        <dbReference type="ARBA" id="ARBA00022801"/>
    </source>
</evidence>
<feature type="domain" description="PLD phosphodiesterase" evidence="10">
    <location>
        <begin position="362"/>
        <end position="389"/>
    </location>
</feature>
<dbReference type="SMART" id="SM00155">
    <property type="entry name" value="PLDc"/>
    <property type="match status" value="2"/>
</dbReference>
<dbReference type="Gene3D" id="3.30.870.10">
    <property type="entry name" value="Endonuclease Chain A"/>
    <property type="match status" value="2"/>
</dbReference>
<dbReference type="InterPro" id="IPR025202">
    <property type="entry name" value="PLD-like_dom"/>
</dbReference>
<protein>
    <recommendedName>
        <fullName evidence="3">Phospholipase D</fullName>
    </recommendedName>
    <alternativeName>
        <fullName evidence="8">Choline phosphatase</fullName>
    </alternativeName>
</protein>
<evidence type="ECO:0000256" key="1">
    <source>
        <dbReference type="ARBA" id="ARBA00003145"/>
    </source>
</evidence>
<evidence type="ECO:0000256" key="7">
    <source>
        <dbReference type="ARBA" id="ARBA00023098"/>
    </source>
</evidence>
<evidence type="ECO:0000313" key="11">
    <source>
        <dbReference type="EMBL" id="GEO37196.1"/>
    </source>
</evidence>
<evidence type="ECO:0000259" key="10">
    <source>
        <dbReference type="PROSITE" id="PS50035"/>
    </source>
</evidence>
<dbReference type="CDD" id="cd09140">
    <property type="entry name" value="PLDc_vPLD1_2_like_bac_1"/>
    <property type="match status" value="1"/>
</dbReference>
<comment type="function">
    <text evidence="1">Could be a virulence factor.</text>
</comment>
<dbReference type="InterPro" id="IPR015679">
    <property type="entry name" value="PLipase_D_fam"/>
</dbReference>
<evidence type="ECO:0000256" key="9">
    <source>
        <dbReference type="SAM" id="Phobius"/>
    </source>
</evidence>
<feature type="domain" description="PLD phosphodiesterase" evidence="10">
    <location>
        <begin position="147"/>
        <end position="174"/>
    </location>
</feature>
<gene>
    <name evidence="11" type="ORF">SAE02_13440</name>
</gene>
<dbReference type="Proteomes" id="UP000321523">
    <property type="component" value="Unassembled WGS sequence"/>
</dbReference>
<proteinExistence type="predicted"/>
<dbReference type="GO" id="GO:0009395">
    <property type="term" value="P:phospholipid catabolic process"/>
    <property type="evidence" value="ECO:0007669"/>
    <property type="project" value="TreeGrafter"/>
</dbReference>
<dbReference type="Pfam" id="PF13091">
    <property type="entry name" value="PLDc_2"/>
    <property type="match status" value="1"/>
</dbReference>
<keyword evidence="4" id="KW-0964">Secreted</keyword>
<evidence type="ECO:0000256" key="8">
    <source>
        <dbReference type="ARBA" id="ARBA00029594"/>
    </source>
</evidence>
<dbReference type="GO" id="GO:0004630">
    <property type="term" value="F:phospholipase D activity"/>
    <property type="evidence" value="ECO:0007669"/>
    <property type="project" value="TreeGrafter"/>
</dbReference>
<evidence type="ECO:0000313" key="12">
    <source>
        <dbReference type="Proteomes" id="UP000321523"/>
    </source>
</evidence>
<evidence type="ECO:0000256" key="4">
    <source>
        <dbReference type="ARBA" id="ARBA00022525"/>
    </source>
</evidence>
<accession>A0A512DL56</accession>
<dbReference type="PANTHER" id="PTHR18896:SF60">
    <property type="entry name" value="PHOSPHOLIPASE D"/>
    <property type="match status" value="1"/>
</dbReference>
<feature type="transmembrane region" description="Helical" evidence="9">
    <location>
        <begin position="507"/>
        <end position="527"/>
    </location>
</feature>
<organism evidence="11 12">
    <name type="scientific">Skermanella aerolata</name>
    <dbReference type="NCBI Taxonomy" id="393310"/>
    <lineage>
        <taxon>Bacteria</taxon>
        <taxon>Pseudomonadati</taxon>
        <taxon>Pseudomonadota</taxon>
        <taxon>Alphaproteobacteria</taxon>
        <taxon>Rhodospirillales</taxon>
        <taxon>Azospirillaceae</taxon>
        <taxon>Skermanella</taxon>
    </lineage>
</organism>
<dbReference type="AlphaFoldDB" id="A0A512DL56"/>
<keyword evidence="9" id="KW-0472">Membrane</keyword>
<feature type="transmembrane region" description="Helical" evidence="9">
    <location>
        <begin position="556"/>
        <end position="581"/>
    </location>
</feature>
<feature type="transmembrane region" description="Helical" evidence="9">
    <location>
        <begin position="666"/>
        <end position="685"/>
    </location>
</feature>
<dbReference type="Pfam" id="PF09335">
    <property type="entry name" value="VTT_dom"/>
    <property type="match status" value="1"/>
</dbReference>
<dbReference type="GO" id="GO:0005576">
    <property type="term" value="C:extracellular region"/>
    <property type="evidence" value="ECO:0007669"/>
    <property type="project" value="UniProtKB-SubCell"/>
</dbReference>
<name>A0A512DL56_9PROT</name>
<dbReference type="PROSITE" id="PS50035">
    <property type="entry name" value="PLD"/>
    <property type="match status" value="2"/>
</dbReference>
<keyword evidence="9" id="KW-0812">Transmembrane</keyword>
<keyword evidence="5" id="KW-0677">Repeat</keyword>
<dbReference type="PANTHER" id="PTHR18896">
    <property type="entry name" value="PHOSPHOLIPASE D"/>
    <property type="match status" value="1"/>
</dbReference>
<evidence type="ECO:0000256" key="3">
    <source>
        <dbReference type="ARBA" id="ARBA00018392"/>
    </source>
</evidence>
<dbReference type="CDD" id="cd09143">
    <property type="entry name" value="PLDc_vPLD1_2_like_bac_2"/>
    <property type="match status" value="1"/>
</dbReference>
<feature type="transmembrane region" description="Helical" evidence="9">
    <location>
        <begin position="635"/>
        <end position="660"/>
    </location>
</feature>
<feature type="transmembrane region" description="Helical" evidence="9">
    <location>
        <begin position="587"/>
        <end position="607"/>
    </location>
</feature>
<keyword evidence="12" id="KW-1185">Reference proteome</keyword>
<dbReference type="OrthoDB" id="8828485at2"/>
<dbReference type="GO" id="GO:0005886">
    <property type="term" value="C:plasma membrane"/>
    <property type="evidence" value="ECO:0007669"/>
    <property type="project" value="TreeGrafter"/>
</dbReference>
<dbReference type="EMBL" id="BJYZ01000005">
    <property type="protein sequence ID" value="GEO37196.1"/>
    <property type="molecule type" value="Genomic_DNA"/>
</dbReference>
<evidence type="ECO:0000256" key="2">
    <source>
        <dbReference type="ARBA" id="ARBA00004613"/>
    </source>
</evidence>
<dbReference type="InterPro" id="IPR001736">
    <property type="entry name" value="PLipase_D/transphosphatidylase"/>
</dbReference>
<sequence>MQPPPEPNCPTQHLFHDTDPGSPLLVPGTTCWRLERADRVALIVDAADYYAAVKAAMRKAKRSIILLGWDFDTRVELEKDPLDPKFPNRLGDFLERLVADNAQLEIHVLKWDFSMIFALEREIFPTALMDMITDPRVTFRVDGEHPAGACHHQKLVVIDDALAFCGGIDITANRWDTRDHIDHDTRRRRPNGDLYDPFHDMMMAVDGPAAAALGELARYRWRRGTGEAPIPPVTSPSDPWPDHLAADFENVEVGIARTFPRHNEQAEVLEVEALYTASIAAARHSIYIESQYFTAECVGQALLARLGDPDGPEIVVVTPKNCPGWLEEELMGRARRHLVNRLRNADTHGKFGIYGAVTPTGVPVTIHSKTVVIDDRLVRIGSSNLNNRSMGFDTECDLAVEVVAGAPDEEARRAAIVRYRDGLLAEHLGLPPEQVAAKLAETGSMIRTIEHFHDPERRRLEPVRVNEVDGVDTFIAETHLFDPERPITAEELTRQIMPDLEKPTPKLKFGMVVALVALLLVGLAALWRFTDLSELATVDGILDWAQSLAAMPLGPLVAVAVYVAGGFVMFPVMVLIAATAIAFGPLLGFPTALAGCLASAAALFWVGRLGGQRWVRRFGGRFVNKVSRKLSDQGILAVAVIRVIPAAPFSVVNVVAGASHLRFTDYMIGTALGMAPGTLAFSLLGSQLERTLREPSAASIAIAVGIAVVAASLGWVANKLLGRKAGGTDKATARAG</sequence>
<keyword evidence="7" id="KW-0443">Lipid metabolism</keyword>
<dbReference type="SUPFAM" id="SSF56024">
    <property type="entry name" value="Phospholipase D/nuclease"/>
    <property type="match status" value="2"/>
</dbReference>